<comment type="similarity">
    <text evidence="2 6">Belongs to the cytochrome P450 family.</text>
</comment>
<dbReference type="SUPFAM" id="SSF48264">
    <property type="entry name" value="Cytochrome P450"/>
    <property type="match status" value="1"/>
</dbReference>
<accession>A0ABR2WFN7</accession>
<protein>
    <submittedName>
        <fullName evidence="7">Lanosterol 14-alpha-demethylase</fullName>
        <ecNumber evidence="7">1.14.14.154</ecNumber>
    </submittedName>
</protein>
<dbReference type="Pfam" id="PF00067">
    <property type="entry name" value="p450"/>
    <property type="match status" value="1"/>
</dbReference>
<proteinExistence type="inferred from homology"/>
<keyword evidence="6 7" id="KW-0560">Oxidoreductase</keyword>
<comment type="caution">
    <text evidence="7">The sequence shown here is derived from an EMBL/GenBank/DDBJ whole genome shotgun (WGS) entry which is preliminary data.</text>
</comment>
<keyword evidence="5 6" id="KW-0408">Iron</keyword>
<evidence type="ECO:0000256" key="4">
    <source>
        <dbReference type="ARBA" id="ARBA00022723"/>
    </source>
</evidence>
<gene>
    <name evidence="7" type="primary">ERG11_3</name>
    <name evidence="7" type="ORF">K7432_015762</name>
</gene>
<comment type="cofactor">
    <cofactor evidence="1">
        <name>heme</name>
        <dbReference type="ChEBI" id="CHEBI:30413"/>
    </cofactor>
</comment>
<dbReference type="PANTHER" id="PTHR24304:SF2">
    <property type="entry name" value="24-HYDROXYCHOLESTEROL 7-ALPHA-HYDROXYLASE"/>
    <property type="match status" value="1"/>
</dbReference>
<dbReference type="InterPro" id="IPR036396">
    <property type="entry name" value="Cyt_P450_sf"/>
</dbReference>
<evidence type="ECO:0000256" key="3">
    <source>
        <dbReference type="ARBA" id="ARBA00022617"/>
    </source>
</evidence>
<dbReference type="Gene3D" id="1.10.630.10">
    <property type="entry name" value="Cytochrome P450"/>
    <property type="match status" value="1"/>
</dbReference>
<evidence type="ECO:0000256" key="6">
    <source>
        <dbReference type="RuleBase" id="RU000461"/>
    </source>
</evidence>
<keyword evidence="4 6" id="KW-0479">Metal-binding</keyword>
<reference evidence="7 8" key="1">
    <citation type="submission" date="2023-04" db="EMBL/GenBank/DDBJ databases">
        <title>Genome of Basidiobolus ranarum AG-B5.</title>
        <authorList>
            <person name="Stajich J.E."/>
            <person name="Carter-House D."/>
            <person name="Gryganskyi A."/>
        </authorList>
    </citation>
    <scope>NUCLEOTIDE SEQUENCE [LARGE SCALE GENOMIC DNA]</scope>
    <source>
        <strain evidence="7 8">AG-B5</strain>
    </source>
</reference>
<dbReference type="InterPro" id="IPR017972">
    <property type="entry name" value="Cyt_P450_CS"/>
</dbReference>
<dbReference type="EC" id="1.14.14.154" evidence="7"/>
<evidence type="ECO:0000256" key="1">
    <source>
        <dbReference type="ARBA" id="ARBA00001971"/>
    </source>
</evidence>
<evidence type="ECO:0000313" key="7">
    <source>
        <dbReference type="EMBL" id="KAK9760326.1"/>
    </source>
</evidence>
<organism evidence="7 8">
    <name type="scientific">Basidiobolus ranarum</name>
    <dbReference type="NCBI Taxonomy" id="34480"/>
    <lineage>
        <taxon>Eukaryota</taxon>
        <taxon>Fungi</taxon>
        <taxon>Fungi incertae sedis</taxon>
        <taxon>Zoopagomycota</taxon>
        <taxon>Entomophthoromycotina</taxon>
        <taxon>Basidiobolomycetes</taxon>
        <taxon>Basidiobolales</taxon>
        <taxon>Basidiobolaceae</taxon>
        <taxon>Basidiobolus</taxon>
    </lineage>
</organism>
<sequence length="136" mass="15475">MYFPIAYPNSNIVIPAGHYLCSSPFVTQVSEEHYERPLEFDPTRWLKEATTSERKDESSFGVVGKGTSSPYLPFGAGRHRCIGEPFAYVQIKTIVAQMIRLFELEALPDAKFPEPDFSKLFITPKGPVKLRYTKRV</sequence>
<dbReference type="PRINTS" id="PR00465">
    <property type="entry name" value="EP450IV"/>
</dbReference>
<dbReference type="InterPro" id="IPR050529">
    <property type="entry name" value="CYP450_sterol_14alpha_dmase"/>
</dbReference>
<keyword evidence="6" id="KW-0503">Monooxygenase</keyword>
<keyword evidence="3 6" id="KW-0349">Heme</keyword>
<dbReference type="GO" id="GO:0008398">
    <property type="term" value="F:sterol 14-demethylase activity"/>
    <property type="evidence" value="ECO:0007669"/>
    <property type="project" value="UniProtKB-EC"/>
</dbReference>
<dbReference type="InterPro" id="IPR001128">
    <property type="entry name" value="Cyt_P450"/>
</dbReference>
<dbReference type="PROSITE" id="PS00086">
    <property type="entry name" value="CYTOCHROME_P450"/>
    <property type="match status" value="1"/>
</dbReference>
<dbReference type="InterPro" id="IPR002403">
    <property type="entry name" value="Cyt_P450_E_grp-IV"/>
</dbReference>
<name>A0ABR2WFN7_9FUNG</name>
<dbReference type="EMBL" id="JASJQH010002266">
    <property type="protein sequence ID" value="KAK9760326.1"/>
    <property type="molecule type" value="Genomic_DNA"/>
</dbReference>
<dbReference type="PANTHER" id="PTHR24304">
    <property type="entry name" value="CYTOCHROME P450 FAMILY 7"/>
    <property type="match status" value="1"/>
</dbReference>
<evidence type="ECO:0000256" key="2">
    <source>
        <dbReference type="ARBA" id="ARBA00010617"/>
    </source>
</evidence>
<dbReference type="Proteomes" id="UP001479436">
    <property type="component" value="Unassembled WGS sequence"/>
</dbReference>
<keyword evidence="8" id="KW-1185">Reference proteome</keyword>
<evidence type="ECO:0000313" key="8">
    <source>
        <dbReference type="Proteomes" id="UP001479436"/>
    </source>
</evidence>
<evidence type="ECO:0000256" key="5">
    <source>
        <dbReference type="ARBA" id="ARBA00023004"/>
    </source>
</evidence>